<dbReference type="SUPFAM" id="SSF56801">
    <property type="entry name" value="Acetyl-CoA synthetase-like"/>
    <property type="match status" value="1"/>
</dbReference>
<dbReference type="GO" id="GO:0004321">
    <property type="term" value="F:fatty-acyl-CoA synthase activity"/>
    <property type="evidence" value="ECO:0007669"/>
    <property type="project" value="TreeGrafter"/>
</dbReference>
<protein>
    <recommendedName>
        <fullName evidence="6">medium-chain acyl-CoA ligase</fullName>
        <ecNumber evidence="6">6.2.1.2</ecNumber>
    </recommendedName>
</protein>
<dbReference type="EC" id="6.2.1.2" evidence="6"/>
<proteinExistence type="inferred from homology"/>
<keyword evidence="2" id="KW-0436">Ligase</keyword>
<dbReference type="GO" id="GO:0005524">
    <property type="term" value="F:ATP binding"/>
    <property type="evidence" value="ECO:0007669"/>
    <property type="project" value="UniProtKB-KW"/>
</dbReference>
<dbReference type="Proteomes" id="UP000594220">
    <property type="component" value="Unplaced"/>
</dbReference>
<dbReference type="InterPro" id="IPR042099">
    <property type="entry name" value="ANL_N_sf"/>
</dbReference>
<dbReference type="GeneTree" id="ENSGT00940000157930"/>
<evidence type="ECO:0000256" key="6">
    <source>
        <dbReference type="ARBA" id="ARBA00039009"/>
    </source>
</evidence>
<comment type="similarity">
    <text evidence="1">Belongs to the ATP-dependent AMP-binding enzyme family.</text>
</comment>
<evidence type="ECO:0000256" key="4">
    <source>
        <dbReference type="ARBA" id="ARBA00022832"/>
    </source>
</evidence>
<dbReference type="Gene3D" id="3.40.50.12780">
    <property type="entry name" value="N-terminal domain of ligase-like"/>
    <property type="match status" value="1"/>
</dbReference>
<feature type="domain" description="AMP-dependent synthetase/ligase" evidence="8">
    <location>
        <begin position="70"/>
        <end position="203"/>
    </location>
</feature>
<dbReference type="AlphaFoldDB" id="A0A7M4EFP4"/>
<dbReference type="PANTHER" id="PTHR43605:SF6">
    <property type="entry name" value="ACYL-COENZYME A SYNTHETASE ACSM5, MITOCHONDRIAL"/>
    <property type="match status" value="1"/>
</dbReference>
<evidence type="ECO:0000313" key="9">
    <source>
        <dbReference type="Ensembl" id="ENSCPRP00005009010.1"/>
    </source>
</evidence>
<dbReference type="GO" id="GO:0006633">
    <property type="term" value="P:fatty acid biosynthetic process"/>
    <property type="evidence" value="ECO:0007669"/>
    <property type="project" value="TreeGrafter"/>
</dbReference>
<name>A0A7M4EFP4_CROPO</name>
<reference evidence="9" key="1">
    <citation type="submission" date="2025-08" db="UniProtKB">
        <authorList>
            <consortium name="Ensembl"/>
        </authorList>
    </citation>
    <scope>IDENTIFICATION</scope>
</reference>
<dbReference type="Ensembl" id="ENSCPRT00005010601.1">
    <property type="protein sequence ID" value="ENSCPRP00005009010.1"/>
    <property type="gene ID" value="ENSCPRG00005006351.1"/>
</dbReference>
<comment type="catalytic activity">
    <reaction evidence="7">
        <text>a medium-chain fatty acid + ATP + CoA = a medium-chain fatty acyl-CoA + AMP + diphosphate</text>
        <dbReference type="Rhea" id="RHEA:48340"/>
        <dbReference type="ChEBI" id="CHEBI:30616"/>
        <dbReference type="ChEBI" id="CHEBI:33019"/>
        <dbReference type="ChEBI" id="CHEBI:57287"/>
        <dbReference type="ChEBI" id="CHEBI:59558"/>
        <dbReference type="ChEBI" id="CHEBI:90546"/>
        <dbReference type="ChEBI" id="CHEBI:456215"/>
        <dbReference type="EC" id="6.2.1.2"/>
    </reaction>
    <physiologicalReaction direction="left-to-right" evidence="7">
        <dbReference type="Rhea" id="RHEA:48341"/>
    </physiologicalReaction>
</comment>
<evidence type="ECO:0000256" key="5">
    <source>
        <dbReference type="ARBA" id="ARBA00022840"/>
    </source>
</evidence>
<dbReference type="InterPro" id="IPR051087">
    <property type="entry name" value="Mitochondrial_ACSM"/>
</dbReference>
<organism evidence="9 10">
    <name type="scientific">Crocodylus porosus</name>
    <name type="common">Saltwater crocodile</name>
    <name type="synonym">Estuarine crocodile</name>
    <dbReference type="NCBI Taxonomy" id="8502"/>
    <lineage>
        <taxon>Eukaryota</taxon>
        <taxon>Metazoa</taxon>
        <taxon>Chordata</taxon>
        <taxon>Craniata</taxon>
        <taxon>Vertebrata</taxon>
        <taxon>Euteleostomi</taxon>
        <taxon>Archelosauria</taxon>
        <taxon>Archosauria</taxon>
        <taxon>Crocodylia</taxon>
        <taxon>Longirostres</taxon>
        <taxon>Crocodylidae</taxon>
        <taxon>Crocodylus</taxon>
    </lineage>
</organism>
<accession>A0A7M4EFP4</accession>
<dbReference type="PANTHER" id="PTHR43605">
    <property type="entry name" value="ACYL-COENZYME A SYNTHETASE"/>
    <property type="match status" value="1"/>
</dbReference>
<evidence type="ECO:0000256" key="1">
    <source>
        <dbReference type="ARBA" id="ARBA00006432"/>
    </source>
</evidence>
<reference evidence="9" key="2">
    <citation type="submission" date="2025-09" db="UniProtKB">
        <authorList>
            <consortium name="Ensembl"/>
        </authorList>
    </citation>
    <scope>IDENTIFICATION</scope>
</reference>
<evidence type="ECO:0000256" key="2">
    <source>
        <dbReference type="ARBA" id="ARBA00022598"/>
    </source>
</evidence>
<keyword evidence="4" id="KW-0443">Lipid metabolism</keyword>
<dbReference type="GO" id="GO:0031956">
    <property type="term" value="F:medium-chain fatty acid-CoA ligase activity"/>
    <property type="evidence" value="ECO:0007669"/>
    <property type="project" value="UniProtKB-EC"/>
</dbReference>
<keyword evidence="3" id="KW-0547">Nucleotide-binding</keyword>
<keyword evidence="10" id="KW-1185">Reference proteome</keyword>
<dbReference type="GO" id="GO:0005759">
    <property type="term" value="C:mitochondrial matrix"/>
    <property type="evidence" value="ECO:0007669"/>
    <property type="project" value="TreeGrafter"/>
</dbReference>
<keyword evidence="5" id="KW-0067">ATP-binding</keyword>
<evidence type="ECO:0000259" key="8">
    <source>
        <dbReference type="Pfam" id="PF00501"/>
    </source>
</evidence>
<dbReference type="InterPro" id="IPR000873">
    <property type="entry name" value="AMP-dep_synth/lig_dom"/>
</dbReference>
<gene>
    <name evidence="9" type="primary">LOC109314852</name>
</gene>
<evidence type="ECO:0000313" key="10">
    <source>
        <dbReference type="Proteomes" id="UP000594220"/>
    </source>
</evidence>
<evidence type="ECO:0000256" key="3">
    <source>
        <dbReference type="ARBA" id="ARBA00022741"/>
    </source>
</evidence>
<keyword evidence="4" id="KW-0276">Fatty acid metabolism</keyword>
<dbReference type="Pfam" id="PF00501">
    <property type="entry name" value="AMP-binding"/>
    <property type="match status" value="1"/>
</dbReference>
<evidence type="ECO:0000256" key="7">
    <source>
        <dbReference type="ARBA" id="ARBA00048477"/>
    </source>
</evidence>
<dbReference type="GO" id="GO:0006637">
    <property type="term" value="P:acyl-CoA metabolic process"/>
    <property type="evidence" value="ECO:0007669"/>
    <property type="project" value="TreeGrafter"/>
</dbReference>
<sequence length="211" mass="24451">MKILLEFQAVRSIWNLKSFYRLFYQDHKVFASLNLSNYEAINRCEQEVPEYFNFASDVLDQWSQIEKEGKQPSNPALWWINGRGTEVRWSFEELGSLSRKAANVLTDPCGLQKGDRVILILPRIPEWWLLNVACMRTGIIFIPGTIQLTARDIFYRLQASKAKCIITNDVLAPTVDTIVSKCQFLKTKLIISENSRDGWLNFSELFKHKEG</sequence>